<evidence type="ECO:0000313" key="1">
    <source>
        <dbReference type="EMBL" id="KPL13249.1"/>
    </source>
</evidence>
<dbReference type="Proteomes" id="UP000050975">
    <property type="component" value="Unassembled WGS sequence"/>
</dbReference>
<protein>
    <submittedName>
        <fullName evidence="1">Uncharacterized protein</fullName>
    </submittedName>
</protein>
<reference evidence="1 2" key="1">
    <citation type="journal article" date="2015" name="Microbiome">
        <title>Genomic resolution of linkages in carbon, nitrogen, and sulfur cycling among widespread estuary sediment bacteria.</title>
        <authorList>
            <person name="Baker B.J."/>
            <person name="Lazar C.S."/>
            <person name="Teske A.P."/>
            <person name="Dick G.J."/>
        </authorList>
    </citation>
    <scope>NUCLEOTIDE SEQUENCE [LARGE SCALE GENOMIC DNA]</scope>
    <source>
        <strain evidence="1">SM1_77</strain>
    </source>
</reference>
<dbReference type="AlphaFoldDB" id="A0A0S8JTS1"/>
<organism evidence="1 2">
    <name type="scientific">candidate division WOR_3 bacterium SM1_77</name>
    <dbReference type="NCBI Taxonomy" id="1703778"/>
    <lineage>
        <taxon>Bacteria</taxon>
        <taxon>Bacteria division WOR-3</taxon>
    </lineage>
</organism>
<proteinExistence type="predicted"/>
<comment type="caution">
    <text evidence="1">The sequence shown here is derived from an EMBL/GenBank/DDBJ whole genome shotgun (WGS) entry which is preliminary data.</text>
</comment>
<feature type="non-terminal residue" evidence="1">
    <location>
        <position position="434"/>
    </location>
</feature>
<name>A0A0S8JTS1_UNCW3</name>
<accession>A0A0S8JTS1</accession>
<evidence type="ECO:0000313" key="2">
    <source>
        <dbReference type="Proteomes" id="UP000050975"/>
    </source>
</evidence>
<sequence>MDQRLIMELIKELAVGFKAARSYPAGHPVFERAVMGTMSVLNRAFAEYPKFSITIFEGAVIFGDVTVEIGKNLALLSLVDSLRKKDIHSITFVSTASQDDLVNLFSVMASREKEMEKAGGASSMLVAKGTRNVVINAAPADSSVEKKSRKGAKTHEDIIDSIRGLMEIVRVSPAVSDSQAPFTTVINDIEHVPKGDWRSYSEAIVGVVDLLPLEKRVALLQNVQMKPFVLTMLSCLGTETLVELVTNWERQGKHDNIVKVMGVMDKEKFGRVVPILKNRQLNVYEYLTGAGINLLLEDEVAATINEEDLKIALQPYYNMLEAQNEDNRAEALKSLISFTRRLVLEKKYEMASGLILRVAVAIEQESSEDLIIQVMSEIEELYALLSDNEQQGSCERLIGTFGRVLGRGNISLALRKEIIQFLKATKNPAVLPTL</sequence>
<gene>
    <name evidence="1" type="ORF">AMJ74_05595</name>
</gene>
<dbReference type="EMBL" id="LJVE01000115">
    <property type="protein sequence ID" value="KPL13249.1"/>
    <property type="molecule type" value="Genomic_DNA"/>
</dbReference>